<dbReference type="PANTHER" id="PTHR34385">
    <property type="entry name" value="D-ALANYL-D-ALANINE CARBOXYPEPTIDASE"/>
    <property type="match status" value="1"/>
</dbReference>
<dbReference type="PANTHER" id="PTHR34385:SF1">
    <property type="entry name" value="PEPTIDOGLYCAN L-ALANYL-D-GLUTAMATE ENDOPEPTIDASE CWLK"/>
    <property type="match status" value="1"/>
</dbReference>
<accession>A0ABT0N8I6</accession>
<dbReference type="RefSeq" id="WP_249248858.1">
    <property type="nucleotide sequence ID" value="NZ_JAKIKT010000003.1"/>
</dbReference>
<dbReference type="InterPro" id="IPR052179">
    <property type="entry name" value="DD-CPase-like"/>
</dbReference>
<dbReference type="EMBL" id="JAKIKT010000003">
    <property type="protein sequence ID" value="MCL2914137.1"/>
    <property type="molecule type" value="Genomic_DNA"/>
</dbReference>
<evidence type="ECO:0000313" key="2">
    <source>
        <dbReference type="EMBL" id="MCL2914137.1"/>
    </source>
</evidence>
<gene>
    <name evidence="2" type="ORF">L2725_10180</name>
</gene>
<dbReference type="SUPFAM" id="SSF55166">
    <property type="entry name" value="Hedgehog/DD-peptidase"/>
    <property type="match status" value="1"/>
</dbReference>
<evidence type="ECO:0000313" key="3">
    <source>
        <dbReference type="Proteomes" id="UP001202831"/>
    </source>
</evidence>
<comment type="caution">
    <text evidence="2">The sequence shown here is derived from an EMBL/GenBank/DDBJ whole genome shotgun (WGS) entry which is preliminary data.</text>
</comment>
<dbReference type="Pfam" id="PF02557">
    <property type="entry name" value="VanY"/>
    <property type="match status" value="1"/>
</dbReference>
<protein>
    <submittedName>
        <fullName evidence="2">M15 family metallopeptidase</fullName>
    </submittedName>
</protein>
<dbReference type="InterPro" id="IPR003709">
    <property type="entry name" value="VanY-like_core_dom"/>
</dbReference>
<organism evidence="2 3">
    <name type="scientific">Shewanella corallii</name>
    <dbReference type="NCBI Taxonomy" id="560080"/>
    <lineage>
        <taxon>Bacteria</taxon>
        <taxon>Pseudomonadati</taxon>
        <taxon>Pseudomonadota</taxon>
        <taxon>Gammaproteobacteria</taxon>
        <taxon>Alteromonadales</taxon>
        <taxon>Shewanellaceae</taxon>
        <taxon>Shewanella</taxon>
    </lineage>
</organism>
<name>A0ABT0N8I6_9GAMM</name>
<evidence type="ECO:0000259" key="1">
    <source>
        <dbReference type="Pfam" id="PF02557"/>
    </source>
</evidence>
<dbReference type="Gene3D" id="3.30.1380.10">
    <property type="match status" value="1"/>
</dbReference>
<keyword evidence="3" id="KW-1185">Reference proteome</keyword>
<dbReference type="InterPro" id="IPR009045">
    <property type="entry name" value="Zn_M74/Hedgehog-like"/>
</dbReference>
<feature type="domain" description="D-alanyl-D-alanine carboxypeptidase-like core" evidence="1">
    <location>
        <begin position="35"/>
        <end position="188"/>
    </location>
</feature>
<proteinExistence type="predicted"/>
<reference evidence="2 3" key="1">
    <citation type="submission" date="2022-01" db="EMBL/GenBank/DDBJ databases">
        <title>Whole genome-based taxonomy of the Shewanellaceae.</title>
        <authorList>
            <person name="Martin-Rodriguez A.J."/>
        </authorList>
    </citation>
    <scope>NUCLEOTIDE SEQUENCE [LARGE SCALE GENOMIC DNA]</scope>
    <source>
        <strain evidence="2 3">DSM 21332</strain>
    </source>
</reference>
<dbReference type="Proteomes" id="UP001202831">
    <property type="component" value="Unassembled WGS sequence"/>
</dbReference>
<sequence>MLLRKDSGKTAVPLIPNGRLYGLTDEGLDAVGNTMLTTAAKAAFLAMQQACGKEGIALTICSGHRSFERQLAIWNGKASGRRQLLDKYCQLVNPTDYTEDELVQLILIWSALPGCSRHHWGTDIDVFDAAMINQSELNLVPAEYLDAGPCHQLYQWLLANAADYGFYFPFQAGLSGVSPEPWHLSYFPESTEYLDSFNIDTLSSILQHSELGLKGSVISQLEKLVNEFVYKVAPIPEMSSKG</sequence>
<dbReference type="CDD" id="cd14847">
    <property type="entry name" value="DD-carboxypeptidase_like"/>
    <property type="match status" value="1"/>
</dbReference>